<reference evidence="2 3" key="1">
    <citation type="submission" date="2019-04" db="EMBL/GenBank/DDBJ databases">
        <title>Azoarcus rhizosphaerae sp. nov. isolated from rhizosphere of Ficus religiosa.</title>
        <authorList>
            <person name="Lin S.-Y."/>
            <person name="Hameed A."/>
            <person name="Hsu Y.-H."/>
            <person name="Young C.-C."/>
        </authorList>
    </citation>
    <scope>NUCLEOTIDE SEQUENCE [LARGE SCALE GENOMIC DNA]</scope>
    <source>
        <strain evidence="2 3">CC-YHH848</strain>
    </source>
</reference>
<dbReference type="AlphaFoldDB" id="A0A4S4ALM1"/>
<evidence type="ECO:0000256" key="1">
    <source>
        <dbReference type="SAM" id="MobiDB-lite"/>
    </source>
</evidence>
<sequence>MRVCARRGGTDGGGLGVDRRAEAGPMRRGSVLARRAVLAGLLCAASALHASPPQEPEAHATGIFLNMEGDVLTARHAVDGCRRLYALKDGRVAPAWVRATARDMDAAVLKTGLKPILAATFPVETPASALAVPVFAEGYSALQAMPDRARAMFNAVTVPGRERFSMMSPVRPGASGSAVLGADGRVLAMVVERAVVSPGAGDVRSLSRHAGRRLPAGGATEVAAVPAQAIKTFLRENFVGFDESEHAQLGHDQPGAPRAATLSAGVICEK</sequence>
<dbReference type="SUPFAM" id="SSF50494">
    <property type="entry name" value="Trypsin-like serine proteases"/>
    <property type="match status" value="1"/>
</dbReference>
<evidence type="ECO:0000313" key="3">
    <source>
        <dbReference type="Proteomes" id="UP000307956"/>
    </source>
</evidence>
<organism evidence="2 3">
    <name type="scientific">Pseudothauera rhizosphaerae</name>
    <dbReference type="NCBI Taxonomy" id="2565932"/>
    <lineage>
        <taxon>Bacteria</taxon>
        <taxon>Pseudomonadati</taxon>
        <taxon>Pseudomonadota</taxon>
        <taxon>Betaproteobacteria</taxon>
        <taxon>Rhodocyclales</taxon>
        <taxon>Zoogloeaceae</taxon>
        <taxon>Pseudothauera</taxon>
    </lineage>
</organism>
<dbReference type="EMBL" id="SSOD01000010">
    <property type="protein sequence ID" value="THF60438.1"/>
    <property type="molecule type" value="Genomic_DNA"/>
</dbReference>
<protein>
    <submittedName>
        <fullName evidence="2">Trypsin-like peptidase domain-containing protein</fullName>
    </submittedName>
</protein>
<dbReference type="Proteomes" id="UP000307956">
    <property type="component" value="Unassembled WGS sequence"/>
</dbReference>
<name>A0A4S4ALM1_9RHOO</name>
<feature type="region of interest" description="Disordered" evidence="1">
    <location>
        <begin position="1"/>
        <end position="21"/>
    </location>
</feature>
<evidence type="ECO:0000313" key="2">
    <source>
        <dbReference type="EMBL" id="THF60438.1"/>
    </source>
</evidence>
<dbReference type="Pfam" id="PF13365">
    <property type="entry name" value="Trypsin_2"/>
    <property type="match status" value="1"/>
</dbReference>
<dbReference type="OrthoDB" id="9003641at2"/>
<gene>
    <name evidence="2" type="ORF">E6O51_13230</name>
</gene>
<dbReference type="Gene3D" id="2.40.10.120">
    <property type="match status" value="1"/>
</dbReference>
<keyword evidence="3" id="KW-1185">Reference proteome</keyword>
<comment type="caution">
    <text evidence="2">The sequence shown here is derived from an EMBL/GenBank/DDBJ whole genome shotgun (WGS) entry which is preliminary data.</text>
</comment>
<dbReference type="InterPro" id="IPR009003">
    <property type="entry name" value="Peptidase_S1_PA"/>
</dbReference>
<accession>A0A4S4ALM1</accession>
<proteinExistence type="predicted"/>